<organism evidence="1 3">
    <name type="scientific">Didymodactylos carnosus</name>
    <dbReference type="NCBI Taxonomy" id="1234261"/>
    <lineage>
        <taxon>Eukaryota</taxon>
        <taxon>Metazoa</taxon>
        <taxon>Spiralia</taxon>
        <taxon>Gnathifera</taxon>
        <taxon>Rotifera</taxon>
        <taxon>Eurotatoria</taxon>
        <taxon>Bdelloidea</taxon>
        <taxon>Philodinida</taxon>
        <taxon>Philodinidae</taxon>
        <taxon>Didymodactylos</taxon>
    </lineage>
</organism>
<sequence>VLTHSSHSNETQFTVFLNLNGTNIRNIRKLVLHSQHLLQEIALLLEPVISGKQCLSCSFISIPTYQQLIHLLNFSLLNLSSRTGLLYLLKSISNDLCTYFVSLHKNCKNNVTPNGLWTVLKECCHIPSTEVVNELLESMTKPKVIPAWDIAPELEIVFYRERSISHINWPLFFNWLGYETDDDTSKDIVVPMSFNSWSHISDYMKTSDVKIIRTIQDLTTLFDTIKDLYQFDDLLYDFTLLSSIDPTKSDDYQTLVDSLEALKRILTKFLQFTHLKHAFTQKVTWIQFKLKLDHMSYYEPYISPVYSFYYNHHKLFPPFFSLKPLSHQPTTIDNDIDINELIEGESVDYLWCFRDYLSTRSLREQLYKMKYMDIDQLRSYIKAMCVRKPSSWKELRPACENLIEKRIIILQRSVTTTNEDIIYKKKLIAQLKEIWDLVVSGDKKPLSIFQNETKQSVKRYPFENKKQKLLKMKNRNFSHYD</sequence>
<accession>A0A815S1P7</accession>
<dbReference type="EMBL" id="CAJNOQ010021334">
    <property type="protein sequence ID" value="CAF1484526.1"/>
    <property type="molecule type" value="Genomic_DNA"/>
</dbReference>
<dbReference type="Proteomes" id="UP000663829">
    <property type="component" value="Unassembled WGS sequence"/>
</dbReference>
<keyword evidence="3" id="KW-1185">Reference proteome</keyword>
<protein>
    <submittedName>
        <fullName evidence="1">Uncharacterized protein</fullName>
    </submittedName>
</protein>
<reference evidence="1" key="1">
    <citation type="submission" date="2021-02" db="EMBL/GenBank/DDBJ databases">
        <authorList>
            <person name="Nowell W R."/>
        </authorList>
    </citation>
    <scope>NUCLEOTIDE SEQUENCE</scope>
</reference>
<proteinExistence type="predicted"/>
<gene>
    <name evidence="1" type="ORF">GPM918_LOCUS35982</name>
    <name evidence="2" type="ORF">SRO942_LOCUS36708</name>
</gene>
<dbReference type="Proteomes" id="UP000681722">
    <property type="component" value="Unassembled WGS sequence"/>
</dbReference>
<name>A0A815S1P7_9BILA</name>
<dbReference type="EMBL" id="CAJOBC010086820">
    <property type="protein sequence ID" value="CAF4348817.1"/>
    <property type="molecule type" value="Genomic_DNA"/>
</dbReference>
<comment type="caution">
    <text evidence="1">The sequence shown here is derived from an EMBL/GenBank/DDBJ whole genome shotgun (WGS) entry which is preliminary data.</text>
</comment>
<evidence type="ECO:0000313" key="1">
    <source>
        <dbReference type="EMBL" id="CAF1484526.1"/>
    </source>
</evidence>
<dbReference type="AlphaFoldDB" id="A0A815S1P7"/>
<evidence type="ECO:0000313" key="3">
    <source>
        <dbReference type="Proteomes" id="UP000663829"/>
    </source>
</evidence>
<evidence type="ECO:0000313" key="2">
    <source>
        <dbReference type="EMBL" id="CAF4348817.1"/>
    </source>
</evidence>
<feature type="non-terminal residue" evidence="1">
    <location>
        <position position="1"/>
    </location>
</feature>